<dbReference type="EMBL" id="CP096115">
    <property type="protein sequence ID" value="UUX92646.1"/>
    <property type="molecule type" value="Genomic_DNA"/>
</dbReference>
<proteinExistence type="predicted"/>
<organism evidence="1 2">
    <name type="scientific">Methanoplanus endosymbiosus</name>
    <dbReference type="NCBI Taxonomy" id="33865"/>
    <lineage>
        <taxon>Archaea</taxon>
        <taxon>Methanobacteriati</taxon>
        <taxon>Methanobacteriota</taxon>
        <taxon>Stenosarchaea group</taxon>
        <taxon>Methanomicrobia</taxon>
        <taxon>Methanomicrobiales</taxon>
        <taxon>Methanomicrobiaceae</taxon>
        <taxon>Methanoplanus</taxon>
    </lineage>
</organism>
<dbReference type="RefSeq" id="WP_257742790.1">
    <property type="nucleotide sequence ID" value="NZ_CP096115.1"/>
</dbReference>
<dbReference type="AlphaFoldDB" id="A0A9E7PPU1"/>
<dbReference type="InterPro" id="IPR036488">
    <property type="entry name" value="DUF1883-like_sf"/>
</dbReference>
<dbReference type="PROSITE" id="PS51257">
    <property type="entry name" value="PROKAR_LIPOPROTEIN"/>
    <property type="match status" value="1"/>
</dbReference>
<reference evidence="1" key="1">
    <citation type="submission" date="2022-04" db="EMBL/GenBank/DDBJ databases">
        <title>Complete genome of Methanoplanus endosymbiosus DSM 3599.</title>
        <authorList>
            <person name="Chen S.-C."/>
            <person name="You Y.-T."/>
            <person name="Zhou Y.-Z."/>
            <person name="Lai M.-C."/>
        </authorList>
    </citation>
    <scope>NUCLEOTIDE SEQUENCE</scope>
    <source>
        <strain evidence="1">DSM 3599</strain>
    </source>
</reference>
<dbReference type="KEGG" id="mend:L6E24_00525"/>
<gene>
    <name evidence="1" type="ORF">L6E24_00525</name>
</gene>
<name>A0A9E7PPU1_9EURY</name>
<sequence length="343" mass="39002">MDFKRNLFFLCILFILLFSFTAGCTSENNEKMERAVKLLESADERINDLDFEDDGAIEIKSQMKAANVDYNEALDILDSIKTSNDDEIKMISALEQMIEADIILCEIIETDFLDFMTHLENAQAQQEKRNWLMMRAELQAGIDSLESAKSRTASAKSKINSINRNDLPSESKGDLEYMKTEINEVQNILDDGISELNSRITESQSSNYNPSSYSSFSTYSVTPEPPAKSWHKAVEDTVQVPKDKYYYWEFELSKGDKISVDVSTDGSALDLEIMDQYNYNKYSKGTTGEYKCWGRDSIIKTKYEFSPAANGDYYFVLDNSIVPDDGAYADANVNVNVIISKYY</sequence>
<dbReference type="GeneID" id="74306133"/>
<protein>
    <submittedName>
        <fullName evidence="1">Uncharacterized protein</fullName>
    </submittedName>
</protein>
<dbReference type="Proteomes" id="UP001060368">
    <property type="component" value="Chromosome"/>
</dbReference>
<dbReference type="Gene3D" id="4.10.1210.10">
    <property type="entry name" value="Atu1913-like"/>
    <property type="match status" value="1"/>
</dbReference>
<keyword evidence="2" id="KW-1185">Reference proteome</keyword>
<evidence type="ECO:0000313" key="2">
    <source>
        <dbReference type="Proteomes" id="UP001060368"/>
    </source>
</evidence>
<evidence type="ECO:0000313" key="1">
    <source>
        <dbReference type="EMBL" id="UUX92646.1"/>
    </source>
</evidence>
<accession>A0A9E7PPU1</accession>